<keyword evidence="1" id="KW-1133">Transmembrane helix</keyword>
<evidence type="ECO:0000313" key="3">
    <source>
        <dbReference type="Proteomes" id="UP001142592"/>
    </source>
</evidence>
<keyword evidence="1" id="KW-0812">Transmembrane</keyword>
<reference evidence="2" key="1">
    <citation type="submission" date="2022-11" db="EMBL/GenBank/DDBJ databases">
        <authorList>
            <person name="Graham C."/>
            <person name="Newman J.D."/>
        </authorList>
    </citation>
    <scope>NUCLEOTIDE SEQUENCE</scope>
    <source>
        <strain evidence="2">DSM 19486</strain>
    </source>
</reference>
<protein>
    <submittedName>
        <fullName evidence="2">Uncharacterized protein</fullName>
    </submittedName>
</protein>
<feature type="transmembrane region" description="Helical" evidence="1">
    <location>
        <begin position="16"/>
        <end position="33"/>
    </location>
</feature>
<evidence type="ECO:0000256" key="1">
    <source>
        <dbReference type="SAM" id="Phobius"/>
    </source>
</evidence>
<organism evidence="2 3">
    <name type="scientific">Pedobacter agri</name>
    <dbReference type="NCBI Taxonomy" id="454586"/>
    <lineage>
        <taxon>Bacteria</taxon>
        <taxon>Pseudomonadati</taxon>
        <taxon>Bacteroidota</taxon>
        <taxon>Sphingobacteriia</taxon>
        <taxon>Sphingobacteriales</taxon>
        <taxon>Sphingobacteriaceae</taxon>
        <taxon>Pedobacter</taxon>
    </lineage>
</organism>
<name>A0A9X3DH82_9SPHI</name>
<keyword evidence="1" id="KW-0472">Membrane</keyword>
<dbReference type="EMBL" id="JAPJUH010000008">
    <property type="protein sequence ID" value="MCX3267519.1"/>
    <property type="molecule type" value="Genomic_DNA"/>
</dbReference>
<gene>
    <name evidence="2" type="ORF">OQZ29_22350</name>
</gene>
<evidence type="ECO:0000313" key="2">
    <source>
        <dbReference type="EMBL" id="MCX3267519.1"/>
    </source>
</evidence>
<keyword evidence="3" id="KW-1185">Reference proteome</keyword>
<proteinExistence type="predicted"/>
<sequence length="201" mass="23058">MKHKFFDRSNEQACRIIFAGAIAIAVASIYLVYRRRKYRKKDFVSTSPFYEDGHPMERYIFSLTNDNQPIQAMVEQGGDCYAVHLDGKYAGSLWQDEENSLQWIAQDEALKPFVSDIGKKLSNVYSRDGFSAILMGTYPEVVATDWKSSETLEVIVEQETDLEIFATFLKDEVMNLVSFDDHLDLIVKKAHDAYFVIITVN</sequence>
<dbReference type="RefSeq" id="WP_010602715.1">
    <property type="nucleotide sequence ID" value="NZ_JAPJUH010000008.1"/>
</dbReference>
<accession>A0A9X3DH82</accession>
<comment type="caution">
    <text evidence="2">The sequence shown here is derived from an EMBL/GenBank/DDBJ whole genome shotgun (WGS) entry which is preliminary data.</text>
</comment>
<dbReference type="Proteomes" id="UP001142592">
    <property type="component" value="Unassembled WGS sequence"/>
</dbReference>
<dbReference type="AlphaFoldDB" id="A0A9X3DH82"/>